<dbReference type="InterPro" id="IPR014721">
    <property type="entry name" value="Ribsml_uS5_D2-typ_fold_subgr"/>
</dbReference>
<feature type="domain" description="GHMP kinase C-terminal" evidence="11">
    <location>
        <begin position="205"/>
        <end position="250"/>
    </location>
</feature>
<evidence type="ECO:0000256" key="9">
    <source>
        <dbReference type="HAMAP-Rule" id="MF_00061"/>
    </source>
</evidence>
<keyword evidence="6 9" id="KW-0418">Kinase</keyword>
<keyword evidence="9" id="KW-0414">Isoprene biosynthesis</keyword>
<dbReference type="PANTHER" id="PTHR43527:SF2">
    <property type="entry name" value="4-DIPHOSPHOCYTIDYL-2-C-METHYL-D-ERYTHRITOL KINASE, CHLOROPLASTIC"/>
    <property type="match status" value="1"/>
</dbReference>
<dbReference type="SUPFAM" id="SSF54211">
    <property type="entry name" value="Ribosomal protein S5 domain 2-like"/>
    <property type="match status" value="1"/>
</dbReference>
<gene>
    <name evidence="9" type="primary">ispE</name>
    <name evidence="12" type="ORF">SAMN05216323_102017</name>
</gene>
<evidence type="ECO:0000256" key="3">
    <source>
        <dbReference type="ARBA" id="ARBA00017473"/>
    </source>
</evidence>
<name>A0A1G6JJ98_9BACT</name>
<dbReference type="Pfam" id="PF00288">
    <property type="entry name" value="GHMP_kinases_N"/>
    <property type="match status" value="1"/>
</dbReference>
<evidence type="ECO:0000313" key="13">
    <source>
        <dbReference type="Proteomes" id="UP000199452"/>
    </source>
</evidence>
<keyword evidence="4 9" id="KW-0808">Transferase</keyword>
<dbReference type="GO" id="GO:0016114">
    <property type="term" value="P:terpenoid biosynthetic process"/>
    <property type="evidence" value="ECO:0007669"/>
    <property type="project" value="UniProtKB-UniRule"/>
</dbReference>
<dbReference type="UniPathway" id="UPA00056">
    <property type="reaction ID" value="UER00094"/>
</dbReference>
<dbReference type="PANTHER" id="PTHR43527">
    <property type="entry name" value="4-DIPHOSPHOCYTIDYL-2-C-METHYL-D-ERYTHRITOL KINASE, CHLOROPLASTIC"/>
    <property type="match status" value="1"/>
</dbReference>
<protein>
    <recommendedName>
        <fullName evidence="3 9">4-diphosphocytidyl-2-C-methyl-D-erythritol kinase</fullName>
        <shortName evidence="9">CMK</shortName>
        <ecNumber evidence="2 9">2.7.1.148</ecNumber>
    </recommendedName>
    <alternativeName>
        <fullName evidence="8 9">4-(cytidine-5'-diphospho)-2-C-methyl-D-erythritol kinase</fullName>
    </alternativeName>
</protein>
<dbReference type="Proteomes" id="UP000199452">
    <property type="component" value="Unassembled WGS sequence"/>
</dbReference>
<dbReference type="SUPFAM" id="SSF55060">
    <property type="entry name" value="GHMP Kinase, C-terminal domain"/>
    <property type="match status" value="1"/>
</dbReference>
<evidence type="ECO:0000256" key="2">
    <source>
        <dbReference type="ARBA" id="ARBA00012052"/>
    </source>
</evidence>
<feature type="active site" evidence="9">
    <location>
        <position position="8"/>
    </location>
</feature>
<evidence type="ECO:0000256" key="5">
    <source>
        <dbReference type="ARBA" id="ARBA00022741"/>
    </source>
</evidence>
<dbReference type="EC" id="2.7.1.148" evidence="2 9"/>
<evidence type="ECO:0000256" key="8">
    <source>
        <dbReference type="ARBA" id="ARBA00032554"/>
    </source>
</evidence>
<evidence type="ECO:0000256" key="4">
    <source>
        <dbReference type="ARBA" id="ARBA00022679"/>
    </source>
</evidence>
<evidence type="ECO:0000313" key="12">
    <source>
        <dbReference type="EMBL" id="SDC18016.1"/>
    </source>
</evidence>
<accession>A0A1G6JJ98</accession>
<comment type="similarity">
    <text evidence="1 9">Belongs to the GHMP kinase family. IspE subfamily.</text>
</comment>
<dbReference type="GO" id="GO:0019288">
    <property type="term" value="P:isopentenyl diphosphate biosynthetic process, methylerythritol 4-phosphate pathway"/>
    <property type="evidence" value="ECO:0007669"/>
    <property type="project" value="UniProtKB-UniRule"/>
</dbReference>
<dbReference type="InterPro" id="IPR004424">
    <property type="entry name" value="IspE"/>
</dbReference>
<evidence type="ECO:0000256" key="6">
    <source>
        <dbReference type="ARBA" id="ARBA00022777"/>
    </source>
</evidence>
<proteinExistence type="inferred from homology"/>
<evidence type="ECO:0000256" key="7">
    <source>
        <dbReference type="ARBA" id="ARBA00022840"/>
    </source>
</evidence>
<dbReference type="GO" id="GO:0050515">
    <property type="term" value="F:4-(cytidine 5'-diphospho)-2-C-methyl-D-erythritol kinase activity"/>
    <property type="evidence" value="ECO:0007669"/>
    <property type="project" value="UniProtKB-UniRule"/>
</dbReference>
<dbReference type="Gene3D" id="3.30.70.890">
    <property type="entry name" value="GHMP kinase, C-terminal domain"/>
    <property type="match status" value="1"/>
</dbReference>
<dbReference type="NCBIfam" id="TIGR00154">
    <property type="entry name" value="ispE"/>
    <property type="match status" value="1"/>
</dbReference>
<organism evidence="12 13">
    <name type="scientific">Williamwhitmania taraxaci</name>
    <dbReference type="NCBI Taxonomy" id="1640674"/>
    <lineage>
        <taxon>Bacteria</taxon>
        <taxon>Pseudomonadati</taxon>
        <taxon>Bacteroidota</taxon>
        <taxon>Bacteroidia</taxon>
        <taxon>Bacteroidales</taxon>
        <taxon>Williamwhitmaniaceae</taxon>
        <taxon>Williamwhitmania</taxon>
    </lineage>
</organism>
<feature type="binding site" evidence="9">
    <location>
        <begin position="90"/>
        <end position="100"/>
    </location>
    <ligand>
        <name>ATP</name>
        <dbReference type="ChEBI" id="CHEBI:30616"/>
    </ligand>
</feature>
<evidence type="ECO:0000256" key="1">
    <source>
        <dbReference type="ARBA" id="ARBA00009684"/>
    </source>
</evidence>
<sequence>MIAFPNAKINLGLRVVEKRLDGFHNIETIFIPIGLRDIIEVIPSSFTSISFSGLVVDASAEENLCMRAYNLFKADIGCGNVSIHLHKVIPFGAGLGGGSSDAAFTLKMLTTLFQSNISTRKLKEMAGLLGSDCPFFIDNRPAIAQGKGEILEPVSLALKGYHLVLVNPGVHVSTKEAYSCVRPRKHETSLLSLIAEPVHRWQGLISNDFEESVFQAHPVVAQLKQEILNNGAIYASMSGSGSSVFGLFEKPLIGAQELFPNYTTFSQIL</sequence>
<comment type="pathway">
    <text evidence="9">Isoprenoid biosynthesis; isopentenyl diphosphate biosynthesis via DXP pathway; isopentenyl diphosphate from 1-deoxy-D-xylulose 5-phosphate: step 3/6.</text>
</comment>
<dbReference type="OrthoDB" id="9809438at2"/>
<reference evidence="12 13" key="1">
    <citation type="submission" date="2016-09" db="EMBL/GenBank/DDBJ databases">
        <authorList>
            <person name="Capua I."/>
            <person name="De Benedictis P."/>
            <person name="Joannis T."/>
            <person name="Lombin L.H."/>
            <person name="Cattoli G."/>
        </authorList>
    </citation>
    <scope>NUCLEOTIDE SEQUENCE [LARGE SCALE GENOMIC DNA]</scope>
    <source>
        <strain evidence="12 13">A7P-90m</strain>
    </source>
</reference>
<keyword evidence="13" id="KW-1185">Reference proteome</keyword>
<dbReference type="HAMAP" id="MF_00061">
    <property type="entry name" value="IspE"/>
    <property type="match status" value="1"/>
</dbReference>
<dbReference type="InterPro" id="IPR020568">
    <property type="entry name" value="Ribosomal_Su5_D2-typ_SF"/>
</dbReference>
<dbReference type="STRING" id="1640674.SAMN05216323_102017"/>
<dbReference type="PIRSF" id="PIRSF010376">
    <property type="entry name" value="IspE"/>
    <property type="match status" value="1"/>
</dbReference>
<comment type="function">
    <text evidence="9">Catalyzes the phosphorylation of the position 2 hydroxy group of 4-diphosphocytidyl-2C-methyl-D-erythritol.</text>
</comment>
<dbReference type="EMBL" id="FMYP01000020">
    <property type="protein sequence ID" value="SDC18016.1"/>
    <property type="molecule type" value="Genomic_DNA"/>
</dbReference>
<dbReference type="GO" id="GO:0005524">
    <property type="term" value="F:ATP binding"/>
    <property type="evidence" value="ECO:0007669"/>
    <property type="project" value="UniProtKB-UniRule"/>
</dbReference>
<dbReference type="InterPro" id="IPR006204">
    <property type="entry name" value="GHMP_kinase_N_dom"/>
</dbReference>
<feature type="active site" evidence="9">
    <location>
        <position position="132"/>
    </location>
</feature>
<keyword evidence="5 9" id="KW-0547">Nucleotide-binding</keyword>
<dbReference type="InterPro" id="IPR036554">
    <property type="entry name" value="GHMP_kinase_C_sf"/>
</dbReference>
<evidence type="ECO:0000259" key="10">
    <source>
        <dbReference type="Pfam" id="PF00288"/>
    </source>
</evidence>
<feature type="domain" description="GHMP kinase N-terminal" evidence="10">
    <location>
        <begin position="63"/>
        <end position="136"/>
    </location>
</feature>
<dbReference type="Gene3D" id="3.30.230.10">
    <property type="match status" value="1"/>
</dbReference>
<keyword evidence="7 9" id="KW-0067">ATP-binding</keyword>
<evidence type="ECO:0000259" key="11">
    <source>
        <dbReference type="Pfam" id="PF08544"/>
    </source>
</evidence>
<dbReference type="Pfam" id="PF08544">
    <property type="entry name" value="GHMP_kinases_C"/>
    <property type="match status" value="1"/>
</dbReference>
<dbReference type="AlphaFoldDB" id="A0A1G6JJ98"/>
<comment type="catalytic activity">
    <reaction evidence="9">
        <text>4-CDP-2-C-methyl-D-erythritol + ATP = 4-CDP-2-C-methyl-D-erythritol 2-phosphate + ADP + H(+)</text>
        <dbReference type="Rhea" id="RHEA:18437"/>
        <dbReference type="ChEBI" id="CHEBI:15378"/>
        <dbReference type="ChEBI" id="CHEBI:30616"/>
        <dbReference type="ChEBI" id="CHEBI:57823"/>
        <dbReference type="ChEBI" id="CHEBI:57919"/>
        <dbReference type="ChEBI" id="CHEBI:456216"/>
        <dbReference type="EC" id="2.7.1.148"/>
    </reaction>
</comment>
<dbReference type="InterPro" id="IPR013750">
    <property type="entry name" value="GHMP_kinase_C_dom"/>
</dbReference>